<dbReference type="Gene3D" id="3.40.50.1380">
    <property type="entry name" value="Methylglyoxal synthase-like domain"/>
    <property type="match status" value="1"/>
</dbReference>
<dbReference type="GO" id="GO:0005829">
    <property type="term" value="C:cytosol"/>
    <property type="evidence" value="ECO:0007669"/>
    <property type="project" value="TreeGrafter"/>
</dbReference>
<sequence>MKIKIKNVLIAVSVKSSIDGVLPVLKEYGVRIWATEGTANYIKSKGYKATSIVSGFDFDGRVKSLDKNVFVRILADRSNKKHLDELRKLASYSSSEAKRSREVSLAGSSRPFNKIQGKQARTINTSDWEPFDAVVVELYKLDETNFPESMDIGGMTLIRAAIKNFSNIALAFDEESIKKLTEHLKINTGSTQSAFRTEQVKKASRFVAQRCNLEAEMF</sequence>
<dbReference type="SUPFAM" id="SSF52335">
    <property type="entry name" value="Methylglyoxal synthase-like"/>
    <property type="match status" value="1"/>
</dbReference>
<evidence type="ECO:0000313" key="3">
    <source>
        <dbReference type="Proteomes" id="UP000178845"/>
    </source>
</evidence>
<comment type="caution">
    <text evidence="2">The sequence shown here is derived from an EMBL/GenBank/DDBJ whole genome shotgun (WGS) entry which is preliminary data.</text>
</comment>
<evidence type="ECO:0000313" key="2">
    <source>
        <dbReference type="EMBL" id="OGE08052.1"/>
    </source>
</evidence>
<dbReference type="PANTHER" id="PTHR11692:SF0">
    <property type="entry name" value="BIFUNCTIONAL PURINE BIOSYNTHESIS PROTEIN ATIC"/>
    <property type="match status" value="1"/>
</dbReference>
<organism evidence="2 3">
    <name type="scientific">Candidatus Curtissbacteria bacterium RIFCSPLOWO2_02_FULL_40_13b</name>
    <dbReference type="NCBI Taxonomy" id="1797733"/>
    <lineage>
        <taxon>Bacteria</taxon>
        <taxon>Candidatus Curtissiibacteriota</taxon>
    </lineage>
</organism>
<accession>A0A1F5HV51</accession>
<dbReference type="Pfam" id="PF02142">
    <property type="entry name" value="MGS"/>
    <property type="match status" value="1"/>
</dbReference>
<dbReference type="GO" id="GO:0004643">
    <property type="term" value="F:phosphoribosylaminoimidazolecarboxamide formyltransferase activity"/>
    <property type="evidence" value="ECO:0007669"/>
    <property type="project" value="InterPro"/>
</dbReference>
<reference evidence="2 3" key="1">
    <citation type="journal article" date="2016" name="Nat. Commun.">
        <title>Thousands of microbial genomes shed light on interconnected biogeochemical processes in an aquifer system.</title>
        <authorList>
            <person name="Anantharaman K."/>
            <person name="Brown C.T."/>
            <person name="Hug L.A."/>
            <person name="Sharon I."/>
            <person name="Castelle C.J."/>
            <person name="Probst A.J."/>
            <person name="Thomas B.C."/>
            <person name="Singh A."/>
            <person name="Wilkins M.J."/>
            <person name="Karaoz U."/>
            <person name="Brodie E.L."/>
            <person name="Williams K.H."/>
            <person name="Hubbard S.S."/>
            <person name="Banfield J.F."/>
        </authorList>
    </citation>
    <scope>NUCLEOTIDE SEQUENCE [LARGE SCALE GENOMIC DNA]</scope>
</reference>
<dbReference type="InterPro" id="IPR036914">
    <property type="entry name" value="MGS-like_dom_sf"/>
</dbReference>
<dbReference type="EMBL" id="MFBW01000025">
    <property type="protein sequence ID" value="OGE08052.1"/>
    <property type="molecule type" value="Genomic_DNA"/>
</dbReference>
<dbReference type="AlphaFoldDB" id="A0A1F5HV51"/>
<dbReference type="GO" id="GO:0003937">
    <property type="term" value="F:IMP cyclohydrolase activity"/>
    <property type="evidence" value="ECO:0007669"/>
    <property type="project" value="InterPro"/>
</dbReference>
<dbReference type="PANTHER" id="PTHR11692">
    <property type="entry name" value="BIFUNCTIONAL PURINE BIOSYNTHESIS PROTEIN PURH"/>
    <property type="match status" value="1"/>
</dbReference>
<feature type="domain" description="MGS-like" evidence="1">
    <location>
        <begin position="25"/>
        <end position="72"/>
    </location>
</feature>
<dbReference type="InterPro" id="IPR011607">
    <property type="entry name" value="MGS-like_dom"/>
</dbReference>
<dbReference type="InterPro" id="IPR002695">
    <property type="entry name" value="PurH-like"/>
</dbReference>
<name>A0A1F5HV51_9BACT</name>
<proteinExistence type="predicted"/>
<gene>
    <name evidence="2" type="ORF">A3I53_04225</name>
</gene>
<dbReference type="Proteomes" id="UP000178845">
    <property type="component" value="Unassembled WGS sequence"/>
</dbReference>
<dbReference type="GO" id="GO:0006189">
    <property type="term" value="P:'de novo' IMP biosynthetic process"/>
    <property type="evidence" value="ECO:0007669"/>
    <property type="project" value="TreeGrafter"/>
</dbReference>
<protein>
    <recommendedName>
        <fullName evidence="1">MGS-like domain-containing protein</fullName>
    </recommendedName>
</protein>
<evidence type="ECO:0000259" key="1">
    <source>
        <dbReference type="Pfam" id="PF02142"/>
    </source>
</evidence>